<reference evidence="11 12" key="1">
    <citation type="submission" date="2023-11" db="EMBL/GenBank/DDBJ databases">
        <title>Coraliomargarita sp. nov., isolated from marine algae.</title>
        <authorList>
            <person name="Lee J.K."/>
            <person name="Baek J.H."/>
            <person name="Kim J.M."/>
            <person name="Choi D.G."/>
            <person name="Jeon C.O."/>
        </authorList>
    </citation>
    <scope>NUCLEOTIDE SEQUENCE [LARGE SCALE GENOMIC DNA]</scope>
    <source>
        <strain evidence="11 12">J2-16</strain>
    </source>
</reference>
<keyword evidence="9 10" id="KW-0472">Membrane</keyword>
<evidence type="ECO:0000256" key="5">
    <source>
        <dbReference type="ARBA" id="ARBA00022448"/>
    </source>
</evidence>
<evidence type="ECO:0000313" key="12">
    <source>
        <dbReference type="Proteomes" id="UP001324993"/>
    </source>
</evidence>
<dbReference type="RefSeq" id="WP_319830954.1">
    <property type="nucleotide sequence ID" value="NZ_CP138858.1"/>
</dbReference>
<dbReference type="Proteomes" id="UP001324993">
    <property type="component" value="Chromosome"/>
</dbReference>
<sequence length="185" mass="20497">MTAFEVIANGMNAVSVVLAARNSVHTWWTGVIGCVLFGILFFGAQLYADATLQIFFIMTCVFGWLKWTKGDEGAPAPVKRSGARLLSLMAGSGVLVTLAYGFLLHVYTDAYAPFLDSTVLAFSVLGQLLLMQRRIETWWCWILVDIIAVPLFASRGLYVTSVLYAAFLANAVFGLLRWKREMRKA</sequence>
<evidence type="ECO:0000256" key="4">
    <source>
        <dbReference type="ARBA" id="ARBA00017522"/>
    </source>
</evidence>
<dbReference type="PANTHER" id="PTHR36122:SF2">
    <property type="entry name" value="NICOTINAMIDE RIBOSIDE TRANSPORTER PNUC"/>
    <property type="match status" value="1"/>
</dbReference>
<evidence type="ECO:0000256" key="10">
    <source>
        <dbReference type="SAM" id="Phobius"/>
    </source>
</evidence>
<keyword evidence="7 10" id="KW-0812">Transmembrane</keyword>
<keyword evidence="5" id="KW-0813">Transport</keyword>
<dbReference type="Pfam" id="PF04973">
    <property type="entry name" value="NMN_transporter"/>
    <property type="match status" value="1"/>
</dbReference>
<feature type="transmembrane region" description="Helical" evidence="10">
    <location>
        <begin position="27"/>
        <end position="44"/>
    </location>
</feature>
<feature type="transmembrane region" description="Helical" evidence="10">
    <location>
        <begin position="85"/>
        <end position="104"/>
    </location>
</feature>
<evidence type="ECO:0000256" key="6">
    <source>
        <dbReference type="ARBA" id="ARBA00022475"/>
    </source>
</evidence>
<evidence type="ECO:0000256" key="8">
    <source>
        <dbReference type="ARBA" id="ARBA00022989"/>
    </source>
</evidence>
<protein>
    <recommendedName>
        <fullName evidence="4">Nicotinamide riboside transporter PnuC</fullName>
    </recommendedName>
</protein>
<comment type="subcellular location">
    <subcellularLocation>
        <location evidence="2">Cell membrane</location>
        <topology evidence="2">Multi-pass membrane protein</topology>
    </subcellularLocation>
</comment>
<name>A0ABZ0RG04_9BACT</name>
<feature type="transmembrane region" description="Helical" evidence="10">
    <location>
        <begin position="159"/>
        <end position="178"/>
    </location>
</feature>
<accession>A0ABZ0RG04</accession>
<keyword evidence="8 10" id="KW-1133">Transmembrane helix</keyword>
<comment type="function">
    <text evidence="1">Required for nicotinamide riboside transport across the inner membrane.</text>
</comment>
<dbReference type="EMBL" id="CP138858">
    <property type="protein sequence ID" value="WPJ93988.1"/>
    <property type="molecule type" value="Genomic_DNA"/>
</dbReference>
<dbReference type="PANTHER" id="PTHR36122">
    <property type="entry name" value="NICOTINAMIDE RIBOSIDE TRANSPORTER PNUC"/>
    <property type="match status" value="1"/>
</dbReference>
<evidence type="ECO:0000256" key="1">
    <source>
        <dbReference type="ARBA" id="ARBA00002672"/>
    </source>
</evidence>
<evidence type="ECO:0000256" key="9">
    <source>
        <dbReference type="ARBA" id="ARBA00023136"/>
    </source>
</evidence>
<dbReference type="NCBIfam" id="TIGR01528">
    <property type="entry name" value="NMN_trans_PnuC"/>
    <property type="match status" value="1"/>
</dbReference>
<evidence type="ECO:0000256" key="2">
    <source>
        <dbReference type="ARBA" id="ARBA00004651"/>
    </source>
</evidence>
<gene>
    <name evidence="11" type="primary">pnuC</name>
    <name evidence="11" type="ORF">SH580_11145</name>
</gene>
<organism evidence="11 12">
    <name type="scientific">Coraliomargarita algicola</name>
    <dbReference type="NCBI Taxonomy" id="3092156"/>
    <lineage>
        <taxon>Bacteria</taxon>
        <taxon>Pseudomonadati</taxon>
        <taxon>Verrucomicrobiota</taxon>
        <taxon>Opitutia</taxon>
        <taxon>Puniceicoccales</taxon>
        <taxon>Coraliomargaritaceae</taxon>
        <taxon>Coraliomargarita</taxon>
    </lineage>
</organism>
<proteinExistence type="inferred from homology"/>
<evidence type="ECO:0000256" key="3">
    <source>
        <dbReference type="ARBA" id="ARBA00006669"/>
    </source>
</evidence>
<keyword evidence="6" id="KW-1003">Cell membrane</keyword>
<dbReference type="InterPro" id="IPR006419">
    <property type="entry name" value="NMN_transpt_PnuC"/>
</dbReference>
<keyword evidence="12" id="KW-1185">Reference proteome</keyword>
<evidence type="ECO:0000313" key="11">
    <source>
        <dbReference type="EMBL" id="WPJ93988.1"/>
    </source>
</evidence>
<comment type="similarity">
    <text evidence="3">Belongs to the nicotinamide ribonucleoside (NR) uptake permease (TC 4.B.1) family.</text>
</comment>
<evidence type="ECO:0000256" key="7">
    <source>
        <dbReference type="ARBA" id="ARBA00022692"/>
    </source>
</evidence>